<sequence length="58" mass="6732">MSSDDIEGKEATRLWKALHCPVSRPCRDATNPTIYADWYDRFCKKRGRVSKVRLFAQG</sequence>
<accession>A0A9P4R6A5</accession>
<proteinExistence type="predicted"/>
<gene>
    <name evidence="1" type="ORF">EJ04DRAFT_510255</name>
</gene>
<dbReference type="AlphaFoldDB" id="A0A9P4R6A5"/>
<evidence type="ECO:0000313" key="2">
    <source>
        <dbReference type="Proteomes" id="UP000799444"/>
    </source>
</evidence>
<evidence type="ECO:0000313" key="1">
    <source>
        <dbReference type="EMBL" id="KAF2737603.1"/>
    </source>
</evidence>
<keyword evidence="2" id="KW-1185">Reference proteome</keyword>
<dbReference type="EMBL" id="ML996115">
    <property type="protein sequence ID" value="KAF2737603.1"/>
    <property type="molecule type" value="Genomic_DNA"/>
</dbReference>
<reference evidence="1" key="1">
    <citation type="journal article" date="2020" name="Stud. Mycol.">
        <title>101 Dothideomycetes genomes: a test case for predicting lifestyles and emergence of pathogens.</title>
        <authorList>
            <person name="Haridas S."/>
            <person name="Albert R."/>
            <person name="Binder M."/>
            <person name="Bloem J."/>
            <person name="Labutti K."/>
            <person name="Salamov A."/>
            <person name="Andreopoulos B."/>
            <person name="Baker S."/>
            <person name="Barry K."/>
            <person name="Bills G."/>
            <person name="Bluhm B."/>
            <person name="Cannon C."/>
            <person name="Castanera R."/>
            <person name="Culley D."/>
            <person name="Daum C."/>
            <person name="Ezra D."/>
            <person name="Gonzalez J."/>
            <person name="Henrissat B."/>
            <person name="Kuo A."/>
            <person name="Liang C."/>
            <person name="Lipzen A."/>
            <person name="Lutzoni F."/>
            <person name="Magnuson J."/>
            <person name="Mondo S."/>
            <person name="Nolan M."/>
            <person name="Ohm R."/>
            <person name="Pangilinan J."/>
            <person name="Park H.-J."/>
            <person name="Ramirez L."/>
            <person name="Alfaro M."/>
            <person name="Sun H."/>
            <person name="Tritt A."/>
            <person name="Yoshinaga Y."/>
            <person name="Zwiers L.-H."/>
            <person name="Turgeon B."/>
            <person name="Goodwin S."/>
            <person name="Spatafora J."/>
            <person name="Crous P."/>
            <person name="Grigoriev I."/>
        </authorList>
    </citation>
    <scope>NUCLEOTIDE SEQUENCE</scope>
    <source>
        <strain evidence="1">CBS 125425</strain>
    </source>
</reference>
<dbReference type="Proteomes" id="UP000799444">
    <property type="component" value="Unassembled WGS sequence"/>
</dbReference>
<protein>
    <submittedName>
        <fullName evidence="1">Uncharacterized protein</fullName>
    </submittedName>
</protein>
<comment type="caution">
    <text evidence="1">The sequence shown here is derived from an EMBL/GenBank/DDBJ whole genome shotgun (WGS) entry which is preliminary data.</text>
</comment>
<name>A0A9P4R6A5_9PLEO</name>
<organism evidence="1 2">
    <name type="scientific">Polyplosphaeria fusca</name>
    <dbReference type="NCBI Taxonomy" id="682080"/>
    <lineage>
        <taxon>Eukaryota</taxon>
        <taxon>Fungi</taxon>
        <taxon>Dikarya</taxon>
        <taxon>Ascomycota</taxon>
        <taxon>Pezizomycotina</taxon>
        <taxon>Dothideomycetes</taxon>
        <taxon>Pleosporomycetidae</taxon>
        <taxon>Pleosporales</taxon>
        <taxon>Tetraplosphaeriaceae</taxon>
        <taxon>Polyplosphaeria</taxon>
    </lineage>
</organism>